<dbReference type="GO" id="GO:0005739">
    <property type="term" value="C:mitochondrion"/>
    <property type="evidence" value="ECO:0007669"/>
    <property type="project" value="TreeGrafter"/>
</dbReference>
<proteinExistence type="inferred from homology"/>
<evidence type="ECO:0000256" key="1">
    <source>
        <dbReference type="ARBA" id="ARBA00008383"/>
    </source>
</evidence>
<evidence type="ECO:0000313" key="3">
    <source>
        <dbReference type="EMBL" id="KAF7726922.1"/>
    </source>
</evidence>
<dbReference type="Proteomes" id="UP000605846">
    <property type="component" value="Unassembled WGS sequence"/>
</dbReference>
<organism evidence="3 4">
    <name type="scientific">Apophysomyces ossiformis</name>
    <dbReference type="NCBI Taxonomy" id="679940"/>
    <lineage>
        <taxon>Eukaryota</taxon>
        <taxon>Fungi</taxon>
        <taxon>Fungi incertae sedis</taxon>
        <taxon>Mucoromycota</taxon>
        <taxon>Mucoromycotina</taxon>
        <taxon>Mucoromycetes</taxon>
        <taxon>Mucorales</taxon>
        <taxon>Mucorineae</taxon>
        <taxon>Mucoraceae</taxon>
        <taxon>Apophysomyces</taxon>
    </lineage>
</organism>
<keyword evidence="4" id="KW-1185">Reference proteome</keyword>
<comment type="caution">
    <text evidence="3">The sequence shown here is derived from an EMBL/GenBank/DDBJ whole genome shotgun (WGS) entry which is preliminary data.</text>
</comment>
<dbReference type="InterPro" id="IPR044855">
    <property type="entry name" value="CoA-Trfase_III_dom3_sf"/>
</dbReference>
<dbReference type="InterPro" id="IPR003673">
    <property type="entry name" value="CoA-Trfase_fam_III"/>
</dbReference>
<evidence type="ECO:0000256" key="2">
    <source>
        <dbReference type="ARBA" id="ARBA00022679"/>
    </source>
</evidence>
<dbReference type="Pfam" id="PF02515">
    <property type="entry name" value="CoA_transf_3"/>
    <property type="match status" value="1"/>
</dbReference>
<dbReference type="PANTHER" id="PTHR48207:SF3">
    <property type="entry name" value="SUCCINATE--HYDROXYMETHYLGLUTARATE COA-TRANSFERASE"/>
    <property type="match status" value="1"/>
</dbReference>
<dbReference type="OrthoDB" id="5863171at2759"/>
<dbReference type="EMBL" id="JABAYA010000069">
    <property type="protein sequence ID" value="KAF7726922.1"/>
    <property type="molecule type" value="Genomic_DNA"/>
</dbReference>
<accession>A0A8H7BTN9</accession>
<sequence length="440" mass="48556">MFHSRCQQHVVSRFTRSLSSCPPLLHNLKSPQPTKGPLDGVRVLDLTRVLAGPYCTMMLGDLGAEVIKIEHPQGDDTRAWGPPFAKNKDPKDTSKGESAYFLCANRNKKSVTVNMKSEGGRKLLHDLVKKCDILVENYLPGKLDTMGMGYSELAELNPRLIYASITGYGQDGPYAKRPGYDVIIEAEAGLMHITGEAHRPPVKVGVAITDLTTGLYAHSAILAALIQRGVTGQGQRIDCSLIESQVASLANVASNYLIGGKEAQRLGTSHASIVPYQVIPTKDSYIMLGTGNEGQFKQLCHRLDMPHLIDDSRFRTNSDRVQHRTELIQLIEDQLTKETTAFWTKKFEDGNFPFAPINNIKQTFEHPQIIARGLVQEVEHERAGKIKLVGPPVKYSGFKPSIRLPPPVLGSHNNEVFKDILGYTDQAIEQLRQTGVIGGQ</sequence>
<name>A0A8H7BTN9_9FUNG</name>
<comment type="similarity">
    <text evidence="1">Belongs to the CoA-transferase III family.</text>
</comment>
<dbReference type="InterPro" id="IPR023606">
    <property type="entry name" value="CoA-Trfase_III_dom_1_sf"/>
</dbReference>
<dbReference type="Gene3D" id="3.30.1540.10">
    <property type="entry name" value="formyl-coa transferase, domain 3"/>
    <property type="match status" value="1"/>
</dbReference>
<dbReference type="Gene3D" id="3.40.50.10540">
    <property type="entry name" value="Crotonobetainyl-coa:carnitine coa-transferase, domain 1"/>
    <property type="match status" value="1"/>
</dbReference>
<reference evidence="3" key="1">
    <citation type="submission" date="2020-01" db="EMBL/GenBank/DDBJ databases">
        <title>Genome Sequencing of Three Apophysomyces-Like Fungal Strains Confirms a Novel Fungal Genus in the Mucoromycota with divergent Burkholderia-like Endosymbiotic Bacteria.</title>
        <authorList>
            <person name="Stajich J.E."/>
            <person name="Macias A.M."/>
            <person name="Carter-House D."/>
            <person name="Lovett B."/>
            <person name="Kasson L.R."/>
            <person name="Berry K."/>
            <person name="Grigoriev I."/>
            <person name="Chang Y."/>
            <person name="Spatafora J."/>
            <person name="Kasson M.T."/>
        </authorList>
    </citation>
    <scope>NUCLEOTIDE SEQUENCE</scope>
    <source>
        <strain evidence="3">NRRL A-21654</strain>
    </source>
</reference>
<dbReference type="AlphaFoldDB" id="A0A8H7BTN9"/>
<keyword evidence="2" id="KW-0808">Transferase</keyword>
<evidence type="ECO:0000313" key="4">
    <source>
        <dbReference type="Proteomes" id="UP000605846"/>
    </source>
</evidence>
<protein>
    <recommendedName>
        <fullName evidence="5">CoA-transferase family III</fullName>
    </recommendedName>
</protein>
<gene>
    <name evidence="3" type="ORF">EC973_008217</name>
</gene>
<dbReference type="PANTHER" id="PTHR48207">
    <property type="entry name" value="SUCCINATE--HYDROXYMETHYLGLUTARATE COA-TRANSFERASE"/>
    <property type="match status" value="1"/>
</dbReference>
<evidence type="ECO:0008006" key="5">
    <source>
        <dbReference type="Google" id="ProtNLM"/>
    </source>
</evidence>
<dbReference type="SUPFAM" id="SSF89796">
    <property type="entry name" value="CoA-transferase family III (CaiB/BaiF)"/>
    <property type="match status" value="1"/>
</dbReference>
<dbReference type="GO" id="GO:0047369">
    <property type="term" value="F:succinate-hydroxymethylglutarate CoA-transferase activity"/>
    <property type="evidence" value="ECO:0007669"/>
    <property type="project" value="TreeGrafter"/>
</dbReference>
<dbReference type="InterPro" id="IPR050483">
    <property type="entry name" value="CoA-transferase_III_domain"/>
</dbReference>